<evidence type="ECO:0000313" key="3">
    <source>
        <dbReference type="Proteomes" id="UP001597285"/>
    </source>
</evidence>
<sequence length="103" mass="11923">MGFIIIPIVMASIALVYFPALFITGNNDVMNQFPYLFGLVFFIAGTLSWFIGNKLPKKEQHLFDENGNKVIIKNTHSFFFIEVKYFIIVFYLIGLYQLLKGLF</sequence>
<keyword evidence="1" id="KW-0812">Transmembrane</keyword>
<reference evidence="3" key="1">
    <citation type="journal article" date="2019" name="Int. J. Syst. Evol. Microbiol.">
        <title>The Global Catalogue of Microorganisms (GCM) 10K type strain sequencing project: providing services to taxonomists for standard genome sequencing and annotation.</title>
        <authorList>
            <consortium name="The Broad Institute Genomics Platform"/>
            <consortium name="The Broad Institute Genome Sequencing Center for Infectious Disease"/>
            <person name="Wu L."/>
            <person name="Ma J."/>
        </authorList>
    </citation>
    <scope>NUCLEOTIDE SEQUENCE [LARGE SCALE GENOMIC DNA]</scope>
    <source>
        <strain evidence="3">KCTC 42143</strain>
    </source>
</reference>
<organism evidence="2 3">
    <name type="scientific">Carnobacterium antarcticum</name>
    <dbReference type="NCBI Taxonomy" id="2126436"/>
    <lineage>
        <taxon>Bacteria</taxon>
        <taxon>Bacillati</taxon>
        <taxon>Bacillota</taxon>
        <taxon>Bacilli</taxon>
        <taxon>Lactobacillales</taxon>
        <taxon>Carnobacteriaceae</taxon>
        <taxon>Carnobacterium</taxon>
    </lineage>
</organism>
<keyword evidence="1" id="KW-0472">Membrane</keyword>
<protein>
    <submittedName>
        <fullName evidence="2">Uncharacterized protein</fullName>
    </submittedName>
</protein>
<feature type="transmembrane region" description="Helical" evidence="1">
    <location>
        <begin position="78"/>
        <end position="99"/>
    </location>
</feature>
<accession>A0ABW4NLW0</accession>
<evidence type="ECO:0000313" key="2">
    <source>
        <dbReference type="EMBL" id="MFD1798781.1"/>
    </source>
</evidence>
<evidence type="ECO:0000256" key="1">
    <source>
        <dbReference type="SAM" id="Phobius"/>
    </source>
</evidence>
<name>A0ABW4NLW0_9LACT</name>
<dbReference type="Proteomes" id="UP001597285">
    <property type="component" value="Unassembled WGS sequence"/>
</dbReference>
<feature type="transmembrane region" description="Helical" evidence="1">
    <location>
        <begin position="35"/>
        <end position="52"/>
    </location>
</feature>
<feature type="transmembrane region" description="Helical" evidence="1">
    <location>
        <begin position="5"/>
        <end position="23"/>
    </location>
</feature>
<comment type="caution">
    <text evidence="2">The sequence shown here is derived from an EMBL/GenBank/DDBJ whole genome shotgun (WGS) entry which is preliminary data.</text>
</comment>
<dbReference type="EMBL" id="JBHUFF010000008">
    <property type="protein sequence ID" value="MFD1798781.1"/>
    <property type="molecule type" value="Genomic_DNA"/>
</dbReference>
<gene>
    <name evidence="2" type="ORF">ACFSBK_02760</name>
</gene>
<dbReference type="RefSeq" id="WP_058919186.1">
    <property type="nucleotide sequence ID" value="NZ_JBHSQC010000015.1"/>
</dbReference>
<keyword evidence="3" id="KW-1185">Reference proteome</keyword>
<keyword evidence="1" id="KW-1133">Transmembrane helix</keyword>
<proteinExistence type="predicted"/>